<organism evidence="3 4">
    <name type="scientific">Fusarium xylarioides</name>
    <dbReference type="NCBI Taxonomy" id="221167"/>
    <lineage>
        <taxon>Eukaryota</taxon>
        <taxon>Fungi</taxon>
        <taxon>Dikarya</taxon>
        <taxon>Ascomycota</taxon>
        <taxon>Pezizomycotina</taxon>
        <taxon>Sordariomycetes</taxon>
        <taxon>Hypocreomycetidae</taxon>
        <taxon>Hypocreales</taxon>
        <taxon>Nectriaceae</taxon>
        <taxon>Fusarium</taxon>
        <taxon>Fusarium fujikuroi species complex</taxon>
    </lineage>
</organism>
<dbReference type="OrthoDB" id="5431381at2759"/>
<keyword evidence="2" id="KW-0812">Transmembrane</keyword>
<evidence type="ECO:0000313" key="4">
    <source>
        <dbReference type="Proteomes" id="UP000750502"/>
    </source>
</evidence>
<accession>A0A9P7L132</accession>
<name>A0A9P7L132_9HYPO</name>
<dbReference type="AlphaFoldDB" id="A0A9P7L132"/>
<feature type="compositionally biased region" description="Acidic residues" evidence="1">
    <location>
        <begin position="19"/>
        <end position="29"/>
    </location>
</feature>
<dbReference type="Proteomes" id="UP000750502">
    <property type="component" value="Unassembled WGS sequence"/>
</dbReference>
<keyword evidence="2" id="KW-0472">Membrane</keyword>
<evidence type="ECO:0000256" key="1">
    <source>
        <dbReference type="SAM" id="MobiDB-lite"/>
    </source>
</evidence>
<dbReference type="EMBL" id="JADFTT010000581">
    <property type="protein sequence ID" value="KAG5760065.1"/>
    <property type="molecule type" value="Genomic_DNA"/>
</dbReference>
<gene>
    <name evidence="3" type="ORF">H9Q72_011818</name>
</gene>
<comment type="caution">
    <text evidence="3">The sequence shown here is derived from an EMBL/GenBank/DDBJ whole genome shotgun (WGS) entry which is preliminary data.</text>
</comment>
<evidence type="ECO:0000256" key="2">
    <source>
        <dbReference type="SAM" id="Phobius"/>
    </source>
</evidence>
<feature type="transmembrane region" description="Helical" evidence="2">
    <location>
        <begin position="70"/>
        <end position="91"/>
    </location>
</feature>
<reference evidence="3" key="1">
    <citation type="journal article" date="2020" name="bioRxiv">
        <title>Historical genomics reveals the evolutionary mechanisms behind multiple outbreaks of the host-specific coffee wilt pathogen Fusarium xylarioides.</title>
        <authorList>
            <person name="Peck D."/>
            <person name="Nowell R.W."/>
            <person name="Flood J."/>
            <person name="Ryan M.J."/>
            <person name="Barraclough T.G."/>
        </authorList>
    </citation>
    <scope>NUCLEOTIDE SEQUENCE</scope>
    <source>
        <strain evidence="3">IMI 127659i</strain>
    </source>
</reference>
<feature type="region of interest" description="Disordered" evidence="1">
    <location>
        <begin position="1"/>
        <end position="29"/>
    </location>
</feature>
<proteinExistence type="predicted"/>
<sequence>MYIKLHTSHLLKSPRSADDGDPPAEEDVEYELHSRRKCIQVALQSIELLITVETKSRPGGALTVLKNKMFILVVHEALVATAVLSTFLYHFGTGPARTGETDGIDMPHIEGTLRNFKDTWV</sequence>
<reference evidence="3" key="2">
    <citation type="submission" date="2020-10" db="EMBL/GenBank/DDBJ databases">
        <authorList>
            <person name="Peck L.D."/>
            <person name="Nowell R.W."/>
            <person name="Flood J."/>
            <person name="Ryan M.J."/>
            <person name="Barraclough T.G."/>
        </authorList>
    </citation>
    <scope>NUCLEOTIDE SEQUENCE</scope>
    <source>
        <strain evidence="3">IMI 127659i</strain>
    </source>
</reference>
<keyword evidence="2" id="KW-1133">Transmembrane helix</keyword>
<protein>
    <submittedName>
        <fullName evidence="3">Uncharacterized protein</fullName>
    </submittedName>
</protein>
<evidence type="ECO:0000313" key="3">
    <source>
        <dbReference type="EMBL" id="KAG5760065.1"/>
    </source>
</evidence>
<keyword evidence="4" id="KW-1185">Reference proteome</keyword>